<reference evidence="1" key="2">
    <citation type="journal article" date="2020" name="Nat. Commun.">
        <title>Large-scale genome sequencing of mycorrhizal fungi provides insights into the early evolution of symbiotic traits.</title>
        <authorList>
            <person name="Miyauchi S."/>
            <person name="Kiss E."/>
            <person name="Kuo A."/>
            <person name="Drula E."/>
            <person name="Kohler A."/>
            <person name="Sanchez-Garcia M."/>
            <person name="Morin E."/>
            <person name="Andreopoulos B."/>
            <person name="Barry K.W."/>
            <person name="Bonito G."/>
            <person name="Buee M."/>
            <person name="Carver A."/>
            <person name="Chen C."/>
            <person name="Cichocki N."/>
            <person name="Clum A."/>
            <person name="Culley D."/>
            <person name="Crous P.W."/>
            <person name="Fauchery L."/>
            <person name="Girlanda M."/>
            <person name="Hayes R.D."/>
            <person name="Keri Z."/>
            <person name="LaButti K."/>
            <person name="Lipzen A."/>
            <person name="Lombard V."/>
            <person name="Magnuson J."/>
            <person name="Maillard F."/>
            <person name="Murat C."/>
            <person name="Nolan M."/>
            <person name="Ohm R.A."/>
            <person name="Pangilinan J."/>
            <person name="Pereira M.F."/>
            <person name="Perotto S."/>
            <person name="Peter M."/>
            <person name="Pfister S."/>
            <person name="Riley R."/>
            <person name="Sitrit Y."/>
            <person name="Stielow J.B."/>
            <person name="Szollosi G."/>
            <person name="Zifcakova L."/>
            <person name="Stursova M."/>
            <person name="Spatafora J.W."/>
            <person name="Tedersoo L."/>
            <person name="Vaario L.M."/>
            <person name="Yamada A."/>
            <person name="Yan M."/>
            <person name="Wang P."/>
            <person name="Xu J."/>
            <person name="Bruns T."/>
            <person name="Baldrian P."/>
            <person name="Vilgalys R."/>
            <person name="Dunand C."/>
            <person name="Henrissat B."/>
            <person name="Grigoriev I.V."/>
            <person name="Hibbett D."/>
            <person name="Nagy L.G."/>
            <person name="Martin F.M."/>
        </authorList>
    </citation>
    <scope>NUCLEOTIDE SEQUENCE</scope>
    <source>
        <strain evidence="1">P2</strain>
    </source>
</reference>
<proteinExistence type="predicted"/>
<evidence type="ECO:0000313" key="1">
    <source>
        <dbReference type="EMBL" id="KAF9646666.1"/>
    </source>
</evidence>
<gene>
    <name evidence="1" type="ORF">BDM02DRAFT_2984008</name>
</gene>
<dbReference type="Proteomes" id="UP000886501">
    <property type="component" value="Unassembled WGS sequence"/>
</dbReference>
<protein>
    <submittedName>
        <fullName evidence="1">Uncharacterized protein</fullName>
    </submittedName>
</protein>
<organism evidence="1 2">
    <name type="scientific">Thelephora ganbajun</name>
    <name type="common">Ganba fungus</name>
    <dbReference type="NCBI Taxonomy" id="370292"/>
    <lineage>
        <taxon>Eukaryota</taxon>
        <taxon>Fungi</taxon>
        <taxon>Dikarya</taxon>
        <taxon>Basidiomycota</taxon>
        <taxon>Agaricomycotina</taxon>
        <taxon>Agaricomycetes</taxon>
        <taxon>Thelephorales</taxon>
        <taxon>Thelephoraceae</taxon>
        <taxon>Thelephora</taxon>
    </lineage>
</organism>
<reference evidence="1" key="1">
    <citation type="submission" date="2019-10" db="EMBL/GenBank/DDBJ databases">
        <authorList>
            <consortium name="DOE Joint Genome Institute"/>
            <person name="Kuo A."/>
            <person name="Miyauchi S."/>
            <person name="Kiss E."/>
            <person name="Drula E."/>
            <person name="Kohler A."/>
            <person name="Sanchez-Garcia M."/>
            <person name="Andreopoulos B."/>
            <person name="Barry K.W."/>
            <person name="Bonito G."/>
            <person name="Buee M."/>
            <person name="Carver A."/>
            <person name="Chen C."/>
            <person name="Cichocki N."/>
            <person name="Clum A."/>
            <person name="Culley D."/>
            <person name="Crous P.W."/>
            <person name="Fauchery L."/>
            <person name="Girlanda M."/>
            <person name="Hayes R."/>
            <person name="Keri Z."/>
            <person name="Labutti K."/>
            <person name="Lipzen A."/>
            <person name="Lombard V."/>
            <person name="Magnuson J."/>
            <person name="Maillard F."/>
            <person name="Morin E."/>
            <person name="Murat C."/>
            <person name="Nolan M."/>
            <person name="Ohm R."/>
            <person name="Pangilinan J."/>
            <person name="Pereira M."/>
            <person name="Perotto S."/>
            <person name="Peter M."/>
            <person name="Riley R."/>
            <person name="Sitrit Y."/>
            <person name="Stielow B."/>
            <person name="Szollosi G."/>
            <person name="Zifcakova L."/>
            <person name="Stursova M."/>
            <person name="Spatafora J.W."/>
            <person name="Tedersoo L."/>
            <person name="Vaario L.-M."/>
            <person name="Yamada A."/>
            <person name="Yan M."/>
            <person name="Wang P."/>
            <person name="Xu J."/>
            <person name="Bruns T."/>
            <person name="Baldrian P."/>
            <person name="Vilgalys R."/>
            <person name="Henrissat B."/>
            <person name="Grigoriev I.V."/>
            <person name="Hibbett D."/>
            <person name="Nagy L.G."/>
            <person name="Martin F.M."/>
        </authorList>
    </citation>
    <scope>NUCLEOTIDE SEQUENCE</scope>
    <source>
        <strain evidence="1">P2</strain>
    </source>
</reference>
<keyword evidence="2" id="KW-1185">Reference proteome</keyword>
<comment type="caution">
    <text evidence="1">The sequence shown here is derived from an EMBL/GenBank/DDBJ whole genome shotgun (WGS) entry which is preliminary data.</text>
</comment>
<accession>A0ACB6ZBY0</accession>
<dbReference type="EMBL" id="MU118052">
    <property type="protein sequence ID" value="KAF9646666.1"/>
    <property type="molecule type" value="Genomic_DNA"/>
</dbReference>
<sequence>MQLRIVRLWLPCIFLLFLITQANAVRLDQCRARLANGTDQSGPLKITYSQCVDKCGGGAGEFRWTMFSQGFNAWLLPWIALIFQLPFGATDRVDNLVSVLVAIGSPALAGYSLAVTRLNSRWLSRQFLHLNFPNKANIPLAVSSLQHIPFRINTSGSLLPSLIVLPQNDRYWRLLGVAAKRTRQWTIPVAMNIVWVLFAFLLTLVDSFVDFNNFITVPGDAGYSIVSVWTYLLPLVVGWLHVGSQPEPTHLHEALDGAHDVAYVATASEPVLATRITGRSTRAIENSTRHIDHVNADEKKSAPIFNYARVFVWSQNAEHILRLYEHAAAKADQRITVQRGGEWLSNDDDTILAHDRTGNEEEVMQYCTEEPEVPVSPNPKYGSPQFRTPLATCSAFPPSPEPSATGTYPNPDAFAHGRIPSTLSKYDEEAPSSEVRAVPEKPVFATEVFQRVIFATVLALCLQWSTTGAAILIHLNTPPKGIGCRSLTFVVYGAAATVAFWLLLLSSALAHLARRQSIRERRSGLKTFIGYIATLTRWLGKFIAIANGFGILISCIMQFAGVYDNCFCSSTVFGGDPNGFVWFIDADVKGSQVYKYWIGGVAMAFGASGLYTFAIYVATPMG</sequence>
<name>A0ACB6ZBY0_THEGA</name>
<evidence type="ECO:0000313" key="2">
    <source>
        <dbReference type="Proteomes" id="UP000886501"/>
    </source>
</evidence>